<dbReference type="AlphaFoldDB" id="A0AAX4PK84"/>
<dbReference type="InterPro" id="IPR008991">
    <property type="entry name" value="Translation_prot_SH3-like_sf"/>
</dbReference>
<dbReference type="InterPro" id="IPR001059">
    <property type="entry name" value="Transl_elong_P/YeiP_cen"/>
</dbReference>
<dbReference type="Gene3D" id="2.40.50.140">
    <property type="entry name" value="Nucleic acid-binding proteins"/>
    <property type="match status" value="2"/>
</dbReference>
<dbReference type="InterPro" id="IPR012340">
    <property type="entry name" value="NA-bd_OB-fold"/>
</dbReference>
<dbReference type="InterPro" id="IPR013185">
    <property type="entry name" value="Transl_elong_KOW-like"/>
</dbReference>
<proteinExistence type="inferred from homology"/>
<dbReference type="SUPFAM" id="SSF50104">
    <property type="entry name" value="Translation proteins SH3-like domain"/>
    <property type="match status" value="1"/>
</dbReference>
<comment type="similarity">
    <text evidence="1">Belongs to the elongation factor P family.</text>
</comment>
<dbReference type="PANTHER" id="PTHR30053">
    <property type="entry name" value="ELONGATION FACTOR P"/>
    <property type="match status" value="1"/>
</dbReference>
<dbReference type="SMART" id="SM01185">
    <property type="entry name" value="EFP"/>
    <property type="match status" value="1"/>
</dbReference>
<keyword evidence="5" id="KW-1185">Reference proteome</keyword>
<keyword evidence="4" id="KW-0251">Elongation factor</keyword>
<protein>
    <submittedName>
        <fullName evidence="4">Elongation factor P</fullName>
    </submittedName>
</protein>
<evidence type="ECO:0000313" key="4">
    <source>
        <dbReference type="EMBL" id="WZN66094.1"/>
    </source>
</evidence>
<dbReference type="SUPFAM" id="SSF50249">
    <property type="entry name" value="Nucleic acid-binding proteins"/>
    <property type="match status" value="2"/>
</dbReference>
<dbReference type="Pfam" id="PF09285">
    <property type="entry name" value="Elong-fact-P_C"/>
    <property type="match status" value="1"/>
</dbReference>
<evidence type="ECO:0000313" key="5">
    <source>
        <dbReference type="Proteomes" id="UP001472866"/>
    </source>
</evidence>
<dbReference type="Gene3D" id="2.30.30.30">
    <property type="match status" value="1"/>
</dbReference>
<dbReference type="EMBL" id="CP151514">
    <property type="protein sequence ID" value="WZN66094.1"/>
    <property type="molecule type" value="Genomic_DNA"/>
</dbReference>
<dbReference type="InterPro" id="IPR020599">
    <property type="entry name" value="Transl_elong_fac_P/YeiP"/>
</dbReference>
<accession>A0AAX4PK84</accession>
<dbReference type="GO" id="GO:0043043">
    <property type="term" value="P:peptide biosynthetic process"/>
    <property type="evidence" value="ECO:0007669"/>
    <property type="project" value="InterPro"/>
</dbReference>
<dbReference type="SMART" id="SM00841">
    <property type="entry name" value="Elong-fact-P_C"/>
    <property type="match status" value="1"/>
</dbReference>
<dbReference type="Proteomes" id="UP001472866">
    <property type="component" value="Chromosome 14"/>
</dbReference>
<feature type="domain" description="Translation elongation factor P/YeiP central" evidence="3">
    <location>
        <begin position="132"/>
        <end position="194"/>
    </location>
</feature>
<evidence type="ECO:0000259" key="3">
    <source>
        <dbReference type="SMART" id="SM01185"/>
    </source>
</evidence>
<organism evidence="4 5">
    <name type="scientific">Chloropicon roscoffensis</name>
    <dbReference type="NCBI Taxonomy" id="1461544"/>
    <lineage>
        <taxon>Eukaryota</taxon>
        <taxon>Viridiplantae</taxon>
        <taxon>Chlorophyta</taxon>
        <taxon>Chloropicophyceae</taxon>
        <taxon>Chloropicales</taxon>
        <taxon>Chloropicaceae</taxon>
        <taxon>Chloropicon</taxon>
    </lineage>
</organism>
<dbReference type="InterPro" id="IPR015365">
    <property type="entry name" value="Elong-fact-P_C"/>
</dbReference>
<dbReference type="InterPro" id="IPR014722">
    <property type="entry name" value="Rib_uL2_dom2"/>
</dbReference>
<keyword evidence="4" id="KW-0648">Protein biosynthesis</keyword>
<gene>
    <name evidence="4" type="ORF">HKI87_14g76570</name>
</gene>
<name>A0AAX4PK84_9CHLO</name>
<evidence type="ECO:0000259" key="2">
    <source>
        <dbReference type="SMART" id="SM00841"/>
    </source>
</evidence>
<dbReference type="GO" id="GO:0005737">
    <property type="term" value="C:cytoplasm"/>
    <property type="evidence" value="ECO:0007669"/>
    <property type="project" value="InterPro"/>
</dbReference>
<dbReference type="PANTHER" id="PTHR30053:SF14">
    <property type="entry name" value="TRANSLATION ELONGATION FACTOR KOW-LIKE DOMAIN-CONTAINING PROTEIN"/>
    <property type="match status" value="1"/>
</dbReference>
<sequence>MVTSAARSCVGLARPALSSVLSIGADALACSSRFRAPLLAGEELFRAPGLVGRGAQLRRPKTDCVDIRQGNKIERDGKLFEVVKFEHTRGMARQTGNVQLELRELSRGGARGNKSTLRMKPGHTLNVIRLDERRFRVLYLEGDSLQVMNESTFDQVEVPLDLFEGGAQRELVRESTFMEEPPEVSLLYYGEDLLSCSLPSTLELVVERSHMGASKQSATAREKDCYVAGGMLVKVPDHVEKGDRIVVDTRDGRFVRKAQ</sequence>
<dbReference type="Pfam" id="PF08207">
    <property type="entry name" value="EFP_N"/>
    <property type="match status" value="1"/>
</dbReference>
<evidence type="ECO:0000256" key="1">
    <source>
        <dbReference type="ARBA" id="ARBA00009479"/>
    </source>
</evidence>
<feature type="domain" description="Elongation factor P C-terminal" evidence="2">
    <location>
        <begin position="202"/>
        <end position="257"/>
    </location>
</feature>
<dbReference type="GO" id="GO:0003746">
    <property type="term" value="F:translation elongation factor activity"/>
    <property type="evidence" value="ECO:0007669"/>
    <property type="project" value="UniProtKB-KW"/>
</dbReference>
<reference evidence="4 5" key="1">
    <citation type="submission" date="2024-03" db="EMBL/GenBank/DDBJ databases">
        <title>Complete genome sequence of the green alga Chloropicon roscoffensis RCC1871.</title>
        <authorList>
            <person name="Lemieux C."/>
            <person name="Pombert J.-F."/>
            <person name="Otis C."/>
            <person name="Turmel M."/>
        </authorList>
    </citation>
    <scope>NUCLEOTIDE SEQUENCE [LARGE SCALE GENOMIC DNA]</scope>
    <source>
        <strain evidence="4 5">RCC1871</strain>
    </source>
</reference>